<dbReference type="InterPro" id="IPR039426">
    <property type="entry name" value="TonB-dep_rcpt-like"/>
</dbReference>
<evidence type="ECO:0000256" key="11">
    <source>
        <dbReference type="PROSITE-ProRule" id="PRU01360"/>
    </source>
</evidence>
<evidence type="ECO:0000256" key="3">
    <source>
        <dbReference type="ARBA" id="ARBA00022448"/>
    </source>
</evidence>
<evidence type="ECO:0000313" key="13">
    <source>
        <dbReference type="EMBL" id="UZW76781.1"/>
    </source>
</evidence>
<organism evidence="13 14">
    <name type="scientific">Alkalimarinus sediminis</name>
    <dbReference type="NCBI Taxonomy" id="1632866"/>
    <lineage>
        <taxon>Bacteria</taxon>
        <taxon>Pseudomonadati</taxon>
        <taxon>Pseudomonadota</taxon>
        <taxon>Gammaproteobacteria</taxon>
        <taxon>Alteromonadales</taxon>
        <taxon>Alteromonadaceae</taxon>
        <taxon>Alkalimarinus</taxon>
    </lineage>
</organism>
<dbReference type="PROSITE" id="PS52016">
    <property type="entry name" value="TONB_DEPENDENT_REC_3"/>
    <property type="match status" value="1"/>
</dbReference>
<evidence type="ECO:0000256" key="4">
    <source>
        <dbReference type="ARBA" id="ARBA00022452"/>
    </source>
</evidence>
<evidence type="ECO:0000256" key="7">
    <source>
        <dbReference type="ARBA" id="ARBA00023077"/>
    </source>
</evidence>
<comment type="subcellular location">
    <subcellularLocation>
        <location evidence="1 11">Cell outer membrane</location>
        <topology evidence="1 11">Multi-pass membrane protein</topology>
    </subcellularLocation>
</comment>
<feature type="domain" description="TonB-dependent receptor-like beta-barrel" evidence="12">
    <location>
        <begin position="14"/>
        <end position="388"/>
    </location>
</feature>
<evidence type="ECO:0000256" key="1">
    <source>
        <dbReference type="ARBA" id="ARBA00004571"/>
    </source>
</evidence>
<keyword evidence="4 11" id="KW-1134">Transmembrane beta strand</keyword>
<dbReference type="PANTHER" id="PTHR30069">
    <property type="entry name" value="TONB-DEPENDENT OUTER MEMBRANE RECEPTOR"/>
    <property type="match status" value="1"/>
</dbReference>
<evidence type="ECO:0000256" key="8">
    <source>
        <dbReference type="ARBA" id="ARBA00023136"/>
    </source>
</evidence>
<dbReference type="AlphaFoldDB" id="A0A9E8HUI3"/>
<dbReference type="EMBL" id="CP101527">
    <property type="protein sequence ID" value="UZW76781.1"/>
    <property type="molecule type" value="Genomic_DNA"/>
</dbReference>
<evidence type="ECO:0000259" key="12">
    <source>
        <dbReference type="Pfam" id="PF00593"/>
    </source>
</evidence>
<evidence type="ECO:0000313" key="14">
    <source>
        <dbReference type="Proteomes" id="UP001164472"/>
    </source>
</evidence>
<keyword evidence="5 11" id="KW-0812">Transmembrane</keyword>
<keyword evidence="7" id="KW-0798">TonB box</keyword>
<keyword evidence="14" id="KW-1185">Reference proteome</keyword>
<proteinExistence type="inferred from homology"/>
<evidence type="ECO:0000256" key="6">
    <source>
        <dbReference type="ARBA" id="ARBA00022729"/>
    </source>
</evidence>
<comment type="similarity">
    <text evidence="2">Belongs to the TonB-dependent receptor family. Hemoglobin/haptoglobin binding protein subfamily.</text>
</comment>
<accession>A0A9E8HUI3</accession>
<dbReference type="InterPro" id="IPR036942">
    <property type="entry name" value="Beta-barrel_TonB_sf"/>
</dbReference>
<evidence type="ECO:0000256" key="5">
    <source>
        <dbReference type="ARBA" id="ARBA00022692"/>
    </source>
</evidence>
<dbReference type="Proteomes" id="UP001164472">
    <property type="component" value="Chromosome"/>
</dbReference>
<dbReference type="GO" id="GO:0044718">
    <property type="term" value="P:siderophore transmembrane transport"/>
    <property type="evidence" value="ECO:0007669"/>
    <property type="project" value="TreeGrafter"/>
</dbReference>
<keyword evidence="10 11" id="KW-0998">Cell outer membrane</keyword>
<dbReference type="GO" id="GO:0015344">
    <property type="term" value="F:siderophore uptake transmembrane transporter activity"/>
    <property type="evidence" value="ECO:0007669"/>
    <property type="project" value="TreeGrafter"/>
</dbReference>
<keyword evidence="3 11" id="KW-0813">Transport</keyword>
<dbReference type="KEGG" id="asem:NNL22_02845"/>
<dbReference type="GO" id="GO:0009279">
    <property type="term" value="C:cell outer membrane"/>
    <property type="evidence" value="ECO:0007669"/>
    <property type="project" value="UniProtKB-SubCell"/>
</dbReference>
<dbReference type="SUPFAM" id="SSF56935">
    <property type="entry name" value="Porins"/>
    <property type="match status" value="1"/>
</dbReference>
<reference evidence="13" key="1">
    <citation type="submission" date="2022-07" db="EMBL/GenBank/DDBJ databases">
        <title>Alkalimarinus sp. nov., isolated from gut of a Alitta virens.</title>
        <authorList>
            <person name="Yang A.I."/>
            <person name="Shin N.-R."/>
        </authorList>
    </citation>
    <scope>NUCLEOTIDE SEQUENCE</scope>
    <source>
        <strain evidence="13">FA028</strain>
    </source>
</reference>
<protein>
    <submittedName>
        <fullName evidence="13">TonB-dependent receptor</fullName>
    </submittedName>
</protein>
<keyword evidence="6" id="KW-0732">Signal</keyword>
<keyword evidence="9 13" id="KW-0675">Receptor</keyword>
<dbReference type="Gene3D" id="2.40.170.20">
    <property type="entry name" value="TonB-dependent receptor, beta-barrel domain"/>
    <property type="match status" value="1"/>
</dbReference>
<dbReference type="Pfam" id="PF00593">
    <property type="entry name" value="TonB_dep_Rec_b-barrel"/>
    <property type="match status" value="1"/>
</dbReference>
<sequence>MGTAPGISQALDPSGRFASQRFNADYTYTLNDLTPNWGVEGRVSYYRGTQEVEDNILVLPPGTFGGAYPNGLIGNPELKEENARIDFSGAFRGFSKHILRLGTGGYWGDIFEVKESKNFNPDLSPKPGLEDVSGTSEVFLPEKDRTSYHFFAQDEWQFADNWQLTSGVRYDHYSDFGDTTNPRLALVWATTDSITTKLLYGRAFRAPSIAELFASSNPVALGNPDLKPETIDSFEFAFAHQLSSKWRYSANIFYYEIDDYITFVDTGTGSQQQQAQNIGERTGYGTELETDYKPINTLRLLANYSYQKSEDDKTKTDVGEAPNHQIYGRSEWEFITRWHFDAQVNWVGEQKRVVGDSRTPVSDYTTVDLTLRKKEVWNSLELAISVRNAFDENVYEASPGPIASIPGDFPMAGRSIYGEVQYTF</sequence>
<name>A0A9E8HUI3_9ALTE</name>
<keyword evidence="8 11" id="KW-0472">Membrane</keyword>
<dbReference type="PANTHER" id="PTHR30069:SF29">
    <property type="entry name" value="HEMOGLOBIN AND HEMOGLOBIN-HAPTOGLOBIN-BINDING PROTEIN 1-RELATED"/>
    <property type="match status" value="1"/>
</dbReference>
<gene>
    <name evidence="13" type="ORF">NNL22_02845</name>
</gene>
<evidence type="ECO:0000256" key="9">
    <source>
        <dbReference type="ARBA" id="ARBA00023170"/>
    </source>
</evidence>
<dbReference type="InterPro" id="IPR000531">
    <property type="entry name" value="Beta-barrel_TonB"/>
</dbReference>
<evidence type="ECO:0000256" key="10">
    <source>
        <dbReference type="ARBA" id="ARBA00023237"/>
    </source>
</evidence>
<evidence type="ECO:0000256" key="2">
    <source>
        <dbReference type="ARBA" id="ARBA00008143"/>
    </source>
</evidence>